<keyword evidence="4" id="KW-1185">Reference proteome</keyword>
<feature type="domain" description="DUF4179" evidence="2">
    <location>
        <begin position="39"/>
        <end position="126"/>
    </location>
</feature>
<reference evidence="3 4" key="1">
    <citation type="submission" date="2023-06" db="EMBL/GenBank/DDBJ databases">
        <title>Sporosarcina sp. nov., isolated from Korean tranditional fermented seafood 'Jeotgal'.</title>
        <authorList>
            <person name="Yang A.I."/>
            <person name="Shin N.-R."/>
        </authorList>
    </citation>
    <scope>NUCLEOTIDE SEQUENCE [LARGE SCALE GENOMIC DNA]</scope>
    <source>
        <strain evidence="3 4">T2O-4</strain>
    </source>
</reference>
<organism evidence="3 4">
    <name type="scientific">Sporosarcina oncorhynchi</name>
    <dbReference type="NCBI Taxonomy" id="3056444"/>
    <lineage>
        <taxon>Bacteria</taxon>
        <taxon>Bacillati</taxon>
        <taxon>Bacillota</taxon>
        <taxon>Bacilli</taxon>
        <taxon>Bacillales</taxon>
        <taxon>Caryophanaceae</taxon>
        <taxon>Sporosarcina</taxon>
    </lineage>
</organism>
<protein>
    <submittedName>
        <fullName evidence="3">DUF4179 domain-containing protein</fullName>
    </submittedName>
</protein>
<evidence type="ECO:0000256" key="1">
    <source>
        <dbReference type="SAM" id="Phobius"/>
    </source>
</evidence>
<accession>A0ABZ0L4N8</accession>
<dbReference type="InterPro" id="IPR025436">
    <property type="entry name" value="DUF4179"/>
</dbReference>
<name>A0ABZ0L4N8_9BACL</name>
<dbReference type="EMBL" id="CP129118">
    <property type="protein sequence ID" value="WOV87526.1"/>
    <property type="molecule type" value="Genomic_DNA"/>
</dbReference>
<dbReference type="Proteomes" id="UP001303902">
    <property type="component" value="Chromosome"/>
</dbReference>
<evidence type="ECO:0000259" key="2">
    <source>
        <dbReference type="Pfam" id="PF13786"/>
    </source>
</evidence>
<dbReference type="Pfam" id="PF13786">
    <property type="entry name" value="DUF4179"/>
    <property type="match status" value="1"/>
</dbReference>
<proteinExistence type="predicted"/>
<keyword evidence="1" id="KW-0472">Membrane</keyword>
<feature type="transmembrane region" description="Helical" evidence="1">
    <location>
        <begin position="46"/>
        <end position="63"/>
    </location>
</feature>
<gene>
    <name evidence="3" type="ORF">QWT69_17015</name>
</gene>
<dbReference type="RefSeq" id="WP_317967728.1">
    <property type="nucleotide sequence ID" value="NZ_CP129118.1"/>
</dbReference>
<sequence>MTELEKRFTEEKERLGEVKAPDELEDRLRKALEKVPERKRKVAPKWVAAVVALLFLSIVGYNYNAFAYYGKKLLGFEDIMTGTLSDLNEAGMGQSIDATVMLHDGSQLQLEGMYSDKSQFVLYYTFTNPGGVDLDPPYSFRSITGVLTNSFAVSGTWSLNDEETKLTGMQTFDAVSPFAKNLTLHLFEEVEEGQAMKEHEVSFPFNPNEAMQTEWKQSIKKTVQVDQGMIRFDAITATPSRTTITGKLKVDNYDRYTGAFDGVELLADGKPIDNQGAGVSSSWNGSTFDLSFDALPEGVKDLKLVVSTFVGYMDVDATVPLVDLNEDPVLIHEKELFVRQVEKTEKGIQVTIATADDVMLEGVSIQAGERSVPLKTLLRQDHVDDYKERILLFESDEMPDALHIKGMHYKKSYGDSIKINVK</sequence>
<evidence type="ECO:0000313" key="4">
    <source>
        <dbReference type="Proteomes" id="UP001303902"/>
    </source>
</evidence>
<evidence type="ECO:0000313" key="3">
    <source>
        <dbReference type="EMBL" id="WOV87526.1"/>
    </source>
</evidence>
<keyword evidence="1" id="KW-0812">Transmembrane</keyword>
<keyword evidence="1" id="KW-1133">Transmembrane helix</keyword>